<feature type="compositionally biased region" description="Acidic residues" evidence="1">
    <location>
        <begin position="135"/>
        <end position="145"/>
    </location>
</feature>
<evidence type="ECO:0008006" key="5">
    <source>
        <dbReference type="Google" id="ProtNLM"/>
    </source>
</evidence>
<name>A0A9D4PGZ7_RHISA</name>
<keyword evidence="2" id="KW-0472">Membrane</keyword>
<feature type="region of interest" description="Disordered" evidence="1">
    <location>
        <begin position="103"/>
        <end position="158"/>
    </location>
</feature>
<reference evidence="3" key="2">
    <citation type="submission" date="2021-09" db="EMBL/GenBank/DDBJ databases">
        <authorList>
            <person name="Jia N."/>
            <person name="Wang J."/>
            <person name="Shi W."/>
            <person name="Du L."/>
            <person name="Sun Y."/>
            <person name="Zhan W."/>
            <person name="Jiang J."/>
            <person name="Wang Q."/>
            <person name="Zhang B."/>
            <person name="Ji P."/>
            <person name="Sakyi L.B."/>
            <person name="Cui X."/>
            <person name="Yuan T."/>
            <person name="Jiang B."/>
            <person name="Yang W."/>
            <person name="Lam T.T.-Y."/>
            <person name="Chang Q."/>
            <person name="Ding S."/>
            <person name="Wang X."/>
            <person name="Zhu J."/>
            <person name="Ruan X."/>
            <person name="Zhao L."/>
            <person name="Wei J."/>
            <person name="Que T."/>
            <person name="Du C."/>
            <person name="Cheng J."/>
            <person name="Dai P."/>
            <person name="Han X."/>
            <person name="Huang E."/>
            <person name="Gao Y."/>
            <person name="Liu J."/>
            <person name="Shao H."/>
            <person name="Ye R."/>
            <person name="Li L."/>
            <person name="Wei W."/>
            <person name="Wang X."/>
            <person name="Wang C."/>
            <person name="Huo Q."/>
            <person name="Li W."/>
            <person name="Guo W."/>
            <person name="Chen H."/>
            <person name="Chen S."/>
            <person name="Zhou L."/>
            <person name="Zhou L."/>
            <person name="Ni X."/>
            <person name="Tian J."/>
            <person name="Zhou Y."/>
            <person name="Sheng Y."/>
            <person name="Liu T."/>
            <person name="Pan Y."/>
            <person name="Xia L."/>
            <person name="Li J."/>
            <person name="Zhao F."/>
            <person name="Cao W."/>
        </authorList>
    </citation>
    <scope>NUCLEOTIDE SEQUENCE</scope>
    <source>
        <strain evidence="3">Rsan-2018</strain>
        <tissue evidence="3">Larvae</tissue>
    </source>
</reference>
<dbReference type="EMBL" id="JABSTV010001253">
    <property type="protein sequence ID" value="KAH7943077.1"/>
    <property type="molecule type" value="Genomic_DNA"/>
</dbReference>
<evidence type="ECO:0000256" key="2">
    <source>
        <dbReference type="SAM" id="Phobius"/>
    </source>
</evidence>
<proteinExistence type="predicted"/>
<evidence type="ECO:0000256" key="1">
    <source>
        <dbReference type="SAM" id="MobiDB-lite"/>
    </source>
</evidence>
<dbReference type="AlphaFoldDB" id="A0A9D4PGZ7"/>
<feature type="compositionally biased region" description="Basic and acidic residues" evidence="1">
    <location>
        <begin position="121"/>
        <end position="134"/>
    </location>
</feature>
<protein>
    <recommendedName>
        <fullName evidence="5">Transmembrane protein</fullName>
    </recommendedName>
</protein>
<evidence type="ECO:0000313" key="3">
    <source>
        <dbReference type="EMBL" id="KAH7943077.1"/>
    </source>
</evidence>
<reference evidence="3" key="1">
    <citation type="journal article" date="2020" name="Cell">
        <title>Large-Scale Comparative Analyses of Tick Genomes Elucidate Their Genetic Diversity and Vector Capacities.</title>
        <authorList>
            <consortium name="Tick Genome and Microbiome Consortium (TIGMIC)"/>
            <person name="Jia N."/>
            <person name="Wang J."/>
            <person name="Shi W."/>
            <person name="Du L."/>
            <person name="Sun Y."/>
            <person name="Zhan W."/>
            <person name="Jiang J.F."/>
            <person name="Wang Q."/>
            <person name="Zhang B."/>
            <person name="Ji P."/>
            <person name="Bell-Sakyi L."/>
            <person name="Cui X.M."/>
            <person name="Yuan T.T."/>
            <person name="Jiang B.G."/>
            <person name="Yang W.F."/>
            <person name="Lam T.T."/>
            <person name="Chang Q.C."/>
            <person name="Ding S.J."/>
            <person name="Wang X.J."/>
            <person name="Zhu J.G."/>
            <person name="Ruan X.D."/>
            <person name="Zhao L."/>
            <person name="Wei J.T."/>
            <person name="Ye R.Z."/>
            <person name="Que T.C."/>
            <person name="Du C.H."/>
            <person name="Zhou Y.H."/>
            <person name="Cheng J.X."/>
            <person name="Dai P.F."/>
            <person name="Guo W.B."/>
            <person name="Han X.H."/>
            <person name="Huang E.J."/>
            <person name="Li L.F."/>
            <person name="Wei W."/>
            <person name="Gao Y.C."/>
            <person name="Liu J.Z."/>
            <person name="Shao H.Z."/>
            <person name="Wang X."/>
            <person name="Wang C.C."/>
            <person name="Yang T.C."/>
            <person name="Huo Q.B."/>
            <person name="Li W."/>
            <person name="Chen H.Y."/>
            <person name="Chen S.E."/>
            <person name="Zhou L.G."/>
            <person name="Ni X.B."/>
            <person name="Tian J.H."/>
            <person name="Sheng Y."/>
            <person name="Liu T."/>
            <person name="Pan Y.S."/>
            <person name="Xia L.Y."/>
            <person name="Li J."/>
            <person name="Zhao F."/>
            <person name="Cao W.C."/>
        </authorList>
    </citation>
    <scope>NUCLEOTIDE SEQUENCE</scope>
    <source>
        <strain evidence="3">Rsan-2018</strain>
    </source>
</reference>
<feature type="compositionally biased region" description="Low complexity" evidence="1">
    <location>
        <begin position="1"/>
        <end position="17"/>
    </location>
</feature>
<accession>A0A9D4PGZ7</accession>
<feature type="transmembrane region" description="Helical" evidence="2">
    <location>
        <begin position="180"/>
        <end position="202"/>
    </location>
</feature>
<evidence type="ECO:0000313" key="4">
    <source>
        <dbReference type="Proteomes" id="UP000821837"/>
    </source>
</evidence>
<keyword evidence="2" id="KW-0812">Transmembrane</keyword>
<keyword evidence="4" id="KW-1185">Reference proteome</keyword>
<organism evidence="3 4">
    <name type="scientific">Rhipicephalus sanguineus</name>
    <name type="common">Brown dog tick</name>
    <name type="synonym">Ixodes sanguineus</name>
    <dbReference type="NCBI Taxonomy" id="34632"/>
    <lineage>
        <taxon>Eukaryota</taxon>
        <taxon>Metazoa</taxon>
        <taxon>Ecdysozoa</taxon>
        <taxon>Arthropoda</taxon>
        <taxon>Chelicerata</taxon>
        <taxon>Arachnida</taxon>
        <taxon>Acari</taxon>
        <taxon>Parasitiformes</taxon>
        <taxon>Ixodida</taxon>
        <taxon>Ixodoidea</taxon>
        <taxon>Ixodidae</taxon>
        <taxon>Rhipicephalinae</taxon>
        <taxon>Rhipicephalus</taxon>
        <taxon>Rhipicephalus</taxon>
    </lineage>
</organism>
<dbReference type="Proteomes" id="UP000821837">
    <property type="component" value="Unassembled WGS sequence"/>
</dbReference>
<feature type="transmembrane region" description="Helical" evidence="2">
    <location>
        <begin position="73"/>
        <end position="96"/>
    </location>
</feature>
<gene>
    <name evidence="3" type="ORF">HPB52_004894</name>
</gene>
<keyword evidence="2" id="KW-1133">Transmembrane helix</keyword>
<sequence length="226" mass="24850">MAEPQEAAAAPDAAPADFLSPFSANTAPAARAQHGNLEKESDRLNVAVKAFRILLERANKTKDKSSEPDSFQYTLWCMVMLVLVVTVVGVTLLHIAAQRQRDRFTSTTEDIPSPDYNISRKNIDDALQDRHGTPEDEVSEMEEEVTPLPSGAHSTDEGDAILNRRNRDVSGQPASFQYTLWCMVLLVVFVTAIGVVLLSSVAQRQRDTFTSTTESPPAGVCDRFLK</sequence>
<feature type="region of interest" description="Disordered" evidence="1">
    <location>
        <begin position="1"/>
        <end position="22"/>
    </location>
</feature>
<comment type="caution">
    <text evidence="3">The sequence shown here is derived from an EMBL/GenBank/DDBJ whole genome shotgun (WGS) entry which is preliminary data.</text>
</comment>